<evidence type="ECO:0000313" key="2">
    <source>
        <dbReference type="EMBL" id="ALC48373.1"/>
    </source>
</evidence>
<dbReference type="AlphaFoldDB" id="A0A0M3QYW1"/>
<evidence type="ECO:0000256" key="1">
    <source>
        <dbReference type="SAM" id="MobiDB-lite"/>
    </source>
</evidence>
<proteinExistence type="predicted"/>
<evidence type="ECO:0000313" key="3">
    <source>
        <dbReference type="Proteomes" id="UP000494163"/>
    </source>
</evidence>
<feature type="region of interest" description="Disordered" evidence="1">
    <location>
        <begin position="150"/>
        <end position="170"/>
    </location>
</feature>
<protein>
    <submittedName>
        <fullName evidence="2">CG8300</fullName>
    </submittedName>
</protein>
<organism evidence="2 3">
    <name type="scientific">Drosophila busckii</name>
    <name type="common">Fruit fly</name>
    <dbReference type="NCBI Taxonomy" id="30019"/>
    <lineage>
        <taxon>Eukaryota</taxon>
        <taxon>Metazoa</taxon>
        <taxon>Ecdysozoa</taxon>
        <taxon>Arthropoda</taxon>
        <taxon>Hexapoda</taxon>
        <taxon>Insecta</taxon>
        <taxon>Pterygota</taxon>
        <taxon>Neoptera</taxon>
        <taxon>Endopterygota</taxon>
        <taxon>Diptera</taxon>
        <taxon>Brachycera</taxon>
        <taxon>Muscomorpha</taxon>
        <taxon>Ephydroidea</taxon>
        <taxon>Drosophilidae</taxon>
        <taxon>Drosophila</taxon>
    </lineage>
</organism>
<reference evidence="2 3" key="1">
    <citation type="submission" date="2015-08" db="EMBL/GenBank/DDBJ databases">
        <title>Ancestral chromatin configuration constrains chromatin evolution on differentiating sex chromosomes in Drosophila.</title>
        <authorList>
            <person name="Zhou Q."/>
            <person name="Bachtrog D."/>
        </authorList>
    </citation>
    <scope>NUCLEOTIDE SEQUENCE [LARGE SCALE GENOMIC DNA]</scope>
    <source>
        <tissue evidence="2">Whole larvae</tissue>
    </source>
</reference>
<dbReference type="STRING" id="30019.A0A0M3QYW1"/>
<sequence>MSATANGDVAGRSETDRVSALELQSNRRMLYFSDGVMEELSSSDSETEPDVPDKAYDVQLQREMTLGPRLRYKASKVGNNILAGIDYVGGGLASFLGITDSKYASELKYHKRAKEQAEAEDAADTDLDNWQVHSNNNRNNNDTVVVCAPARHTENSNPTEYCMSSTPSRQ</sequence>
<gene>
    <name evidence="2" type="ORF">Dbus_chrXg229</name>
</gene>
<keyword evidence="3" id="KW-1185">Reference proteome</keyword>
<dbReference type="PANTHER" id="PTHR31206">
    <property type="entry name" value="LP10445P"/>
    <property type="match status" value="1"/>
</dbReference>
<feature type="compositionally biased region" description="Polar residues" evidence="1">
    <location>
        <begin position="155"/>
        <end position="170"/>
    </location>
</feature>
<dbReference type="OrthoDB" id="45963at2759"/>
<dbReference type="PANTHER" id="PTHR31206:SF1">
    <property type="entry name" value="LP10445P"/>
    <property type="match status" value="1"/>
</dbReference>
<dbReference type="Proteomes" id="UP000494163">
    <property type="component" value="Chromosome X"/>
</dbReference>
<dbReference type="Pfam" id="PF14774">
    <property type="entry name" value="FAM177"/>
    <property type="match status" value="1"/>
</dbReference>
<dbReference type="InterPro" id="IPR028260">
    <property type="entry name" value="FAM177"/>
</dbReference>
<dbReference type="OMA" id="KCYDVHL"/>
<accession>A0A0M3QYW1</accession>
<dbReference type="EMBL" id="CP012528">
    <property type="protein sequence ID" value="ALC48373.1"/>
    <property type="molecule type" value="Genomic_DNA"/>
</dbReference>
<name>A0A0M3QYW1_DROBS</name>